<evidence type="ECO:0000256" key="1">
    <source>
        <dbReference type="SAM" id="MobiDB-lite"/>
    </source>
</evidence>
<gene>
    <name evidence="2" type="ORF">PM001_LOCUS2850</name>
</gene>
<name>A0AAV1T939_9STRA</name>
<feature type="region of interest" description="Disordered" evidence="1">
    <location>
        <begin position="1"/>
        <end position="38"/>
    </location>
</feature>
<evidence type="ECO:0000313" key="2">
    <source>
        <dbReference type="EMBL" id="CAK7904146.1"/>
    </source>
</evidence>
<evidence type="ECO:0000313" key="3">
    <source>
        <dbReference type="Proteomes" id="UP001162060"/>
    </source>
</evidence>
<dbReference type="Proteomes" id="UP001162060">
    <property type="component" value="Unassembled WGS sequence"/>
</dbReference>
<organism evidence="2 3">
    <name type="scientific">Peronospora matthiolae</name>
    <dbReference type="NCBI Taxonomy" id="2874970"/>
    <lineage>
        <taxon>Eukaryota</taxon>
        <taxon>Sar</taxon>
        <taxon>Stramenopiles</taxon>
        <taxon>Oomycota</taxon>
        <taxon>Peronosporomycetes</taxon>
        <taxon>Peronosporales</taxon>
        <taxon>Peronosporaceae</taxon>
        <taxon>Peronospora</taxon>
    </lineage>
</organism>
<feature type="compositionally biased region" description="Basic and acidic residues" evidence="1">
    <location>
        <begin position="16"/>
        <end position="38"/>
    </location>
</feature>
<sequence>MEGWPPTGSFDEAEWDVDRSGNDSSHDKERPHTRDDRCRLQRWQSRQRGHAGLAEAYKVFETEHNRALWEATPCLCISQDQAHTISFLASYYSARKKRRSKAYLAWREIVGQIFAGMAVHRCDVDIFLDHFFRHLPRPRRAVYWFPGCEEGSDSFDLLAALHL</sequence>
<proteinExistence type="predicted"/>
<reference evidence="2" key="1">
    <citation type="submission" date="2024-01" db="EMBL/GenBank/DDBJ databases">
        <authorList>
            <person name="Webb A."/>
        </authorList>
    </citation>
    <scope>NUCLEOTIDE SEQUENCE</scope>
    <source>
        <strain evidence="2">Pm1</strain>
    </source>
</reference>
<comment type="caution">
    <text evidence="2">The sequence shown here is derived from an EMBL/GenBank/DDBJ whole genome shotgun (WGS) entry which is preliminary data.</text>
</comment>
<protein>
    <submittedName>
        <fullName evidence="2">Uncharacterized protein</fullName>
    </submittedName>
</protein>
<dbReference type="AlphaFoldDB" id="A0AAV1T939"/>
<accession>A0AAV1T939</accession>
<dbReference type="EMBL" id="CAKLBY020000028">
    <property type="protein sequence ID" value="CAK7904146.1"/>
    <property type="molecule type" value="Genomic_DNA"/>
</dbReference>